<feature type="compositionally biased region" description="Basic and acidic residues" evidence="1">
    <location>
        <begin position="15"/>
        <end position="24"/>
    </location>
</feature>
<feature type="region of interest" description="Disordered" evidence="1">
    <location>
        <begin position="1"/>
        <end position="24"/>
    </location>
</feature>
<accession>A0ABS9BJX4</accession>
<keyword evidence="3" id="KW-1185">Reference proteome</keyword>
<reference evidence="2 3" key="1">
    <citation type="submission" date="2022-01" db="EMBL/GenBank/DDBJ databases">
        <title>Flavihumibacter sp. nov., isolated from sediment of a river.</title>
        <authorList>
            <person name="Liu H."/>
        </authorList>
    </citation>
    <scope>NUCLEOTIDE SEQUENCE [LARGE SCALE GENOMIC DNA]</scope>
    <source>
        <strain evidence="2 3">RY-1</strain>
    </source>
</reference>
<sequence length="55" mass="6285">MRRENGGMEDGGVEEWSKGRMETKETGDNLLLFLSGCTKSVRKEYSCDQNQQLNQ</sequence>
<evidence type="ECO:0000313" key="3">
    <source>
        <dbReference type="Proteomes" id="UP001200145"/>
    </source>
</evidence>
<evidence type="ECO:0000256" key="1">
    <source>
        <dbReference type="SAM" id="MobiDB-lite"/>
    </source>
</evidence>
<dbReference type="EMBL" id="JAKEVY010000002">
    <property type="protein sequence ID" value="MCF1714911.1"/>
    <property type="molecule type" value="Genomic_DNA"/>
</dbReference>
<proteinExistence type="predicted"/>
<organism evidence="2 3">
    <name type="scientific">Flavihumibacter fluminis</name>
    <dbReference type="NCBI Taxonomy" id="2909236"/>
    <lineage>
        <taxon>Bacteria</taxon>
        <taxon>Pseudomonadati</taxon>
        <taxon>Bacteroidota</taxon>
        <taxon>Chitinophagia</taxon>
        <taxon>Chitinophagales</taxon>
        <taxon>Chitinophagaceae</taxon>
        <taxon>Flavihumibacter</taxon>
    </lineage>
</organism>
<protein>
    <submittedName>
        <fullName evidence="2">Uncharacterized protein</fullName>
    </submittedName>
</protein>
<dbReference type="RefSeq" id="WP_234865862.1">
    <property type="nucleotide sequence ID" value="NZ_JAKEVY010000002.1"/>
</dbReference>
<comment type="caution">
    <text evidence="2">The sequence shown here is derived from an EMBL/GenBank/DDBJ whole genome shotgun (WGS) entry which is preliminary data.</text>
</comment>
<evidence type="ECO:0000313" key="2">
    <source>
        <dbReference type="EMBL" id="MCF1714911.1"/>
    </source>
</evidence>
<name>A0ABS9BJX4_9BACT</name>
<dbReference type="Proteomes" id="UP001200145">
    <property type="component" value="Unassembled WGS sequence"/>
</dbReference>
<gene>
    <name evidence="2" type="ORF">L0U88_09765</name>
</gene>